<comment type="caution">
    <text evidence="2">The sequence shown here is derived from an EMBL/GenBank/DDBJ whole genome shotgun (WGS) entry which is preliminary data.</text>
</comment>
<dbReference type="Proteomes" id="UP000451471">
    <property type="component" value="Unassembled WGS sequence"/>
</dbReference>
<name>A0A6B0GKC7_9EURY</name>
<evidence type="ECO:0000256" key="1">
    <source>
        <dbReference type="SAM" id="MobiDB-lite"/>
    </source>
</evidence>
<sequence>MTDSNPTITFQTAFGDDGDVELAETSVETSLEDFGATVDHRERATRRARPAASEFGVDDRPEVQSTHERESDQSQLVADADDDQRTLAGRAARQPPLYEHSSE</sequence>
<feature type="region of interest" description="Disordered" evidence="1">
    <location>
        <begin position="31"/>
        <end position="103"/>
    </location>
</feature>
<dbReference type="OrthoDB" id="338013at2157"/>
<feature type="region of interest" description="Disordered" evidence="1">
    <location>
        <begin position="1"/>
        <end position="20"/>
    </location>
</feature>
<accession>A0A6B0GKC7</accession>
<dbReference type="RefSeq" id="WP_158205066.1">
    <property type="nucleotide sequence ID" value="NZ_WSZK01000022.1"/>
</dbReference>
<dbReference type="AlphaFoldDB" id="A0A6B0GKC7"/>
<evidence type="ECO:0000313" key="2">
    <source>
        <dbReference type="EMBL" id="MWG35386.1"/>
    </source>
</evidence>
<organism evidence="2 3">
    <name type="scientific">Halomarina oriensis</name>
    <dbReference type="NCBI Taxonomy" id="671145"/>
    <lineage>
        <taxon>Archaea</taxon>
        <taxon>Methanobacteriati</taxon>
        <taxon>Methanobacteriota</taxon>
        <taxon>Stenosarchaea group</taxon>
        <taxon>Halobacteria</taxon>
        <taxon>Halobacteriales</taxon>
        <taxon>Natronomonadaceae</taxon>
        <taxon>Halomarina</taxon>
    </lineage>
</organism>
<reference evidence="2 3" key="1">
    <citation type="submission" date="2019-12" db="EMBL/GenBank/DDBJ databases">
        <title>Halocatena pleomorpha gen. nov. sp. nov., an extremely halophilic archaeon of family Halobacteriaceae isolated from saltpan soil.</title>
        <authorList>
            <person name="Pal Y."/>
            <person name="Verma A."/>
            <person name="Krishnamurthi S."/>
            <person name="Kumar P."/>
        </authorList>
    </citation>
    <scope>NUCLEOTIDE SEQUENCE [LARGE SCALE GENOMIC DNA]</scope>
    <source>
        <strain evidence="2 3">JCM 16495</strain>
    </source>
</reference>
<evidence type="ECO:0000313" key="3">
    <source>
        <dbReference type="Proteomes" id="UP000451471"/>
    </source>
</evidence>
<feature type="compositionally biased region" description="Polar residues" evidence="1">
    <location>
        <begin position="1"/>
        <end position="12"/>
    </location>
</feature>
<gene>
    <name evidence="2" type="ORF">GQS65_12980</name>
</gene>
<keyword evidence="3" id="KW-1185">Reference proteome</keyword>
<proteinExistence type="predicted"/>
<dbReference type="EMBL" id="WSZK01000022">
    <property type="protein sequence ID" value="MWG35386.1"/>
    <property type="molecule type" value="Genomic_DNA"/>
</dbReference>
<feature type="compositionally biased region" description="Basic and acidic residues" evidence="1">
    <location>
        <begin position="57"/>
        <end position="72"/>
    </location>
</feature>
<protein>
    <submittedName>
        <fullName evidence="2">Uncharacterized protein</fullName>
    </submittedName>
</protein>